<dbReference type="PANTHER" id="PTHR42904:SF6">
    <property type="entry name" value="NAD-CAPPED RNA HYDROLASE NUDT12"/>
    <property type="match status" value="1"/>
</dbReference>
<dbReference type="InterPro" id="IPR050241">
    <property type="entry name" value="NAD-cap_RNA_hydrolase_NudC"/>
</dbReference>
<evidence type="ECO:0000313" key="12">
    <source>
        <dbReference type="Proteomes" id="UP000076738"/>
    </source>
</evidence>
<dbReference type="GO" id="GO:0035529">
    <property type="term" value="F:NADH pyrophosphatase activity"/>
    <property type="evidence" value="ECO:0007669"/>
    <property type="project" value="TreeGrafter"/>
</dbReference>
<dbReference type="PROSITE" id="PS51462">
    <property type="entry name" value="NUDIX"/>
    <property type="match status" value="1"/>
</dbReference>
<dbReference type="STRING" id="1330018.A0A167JFU4"/>
<dbReference type="GO" id="GO:0005829">
    <property type="term" value="C:cytosol"/>
    <property type="evidence" value="ECO:0007669"/>
    <property type="project" value="TreeGrafter"/>
</dbReference>
<dbReference type="Pfam" id="PF09296">
    <property type="entry name" value="NUDIX-like"/>
    <property type="match status" value="1"/>
</dbReference>
<evidence type="ECO:0000256" key="1">
    <source>
        <dbReference type="ARBA" id="ARBA00001946"/>
    </source>
</evidence>
<evidence type="ECO:0000256" key="9">
    <source>
        <dbReference type="ARBA" id="ARBA00023679"/>
    </source>
</evidence>
<keyword evidence="7" id="KW-0460">Magnesium</keyword>
<dbReference type="GO" id="GO:0019677">
    <property type="term" value="P:NAD+ catabolic process"/>
    <property type="evidence" value="ECO:0007669"/>
    <property type="project" value="TreeGrafter"/>
</dbReference>
<evidence type="ECO:0000256" key="5">
    <source>
        <dbReference type="ARBA" id="ARBA00022723"/>
    </source>
</evidence>
<keyword evidence="5" id="KW-0479">Metal-binding</keyword>
<evidence type="ECO:0000256" key="2">
    <source>
        <dbReference type="ARBA" id="ARBA00001947"/>
    </source>
</evidence>
<dbReference type="InterPro" id="IPR015375">
    <property type="entry name" value="NADH_PPase-like_N"/>
</dbReference>
<evidence type="ECO:0000256" key="8">
    <source>
        <dbReference type="ARBA" id="ARBA00023027"/>
    </source>
</evidence>
<dbReference type="Pfam" id="PF00293">
    <property type="entry name" value="NUDIX"/>
    <property type="match status" value="1"/>
</dbReference>
<organism evidence="11 12">
    <name type="scientific">Calocera viscosa (strain TUFC12733)</name>
    <dbReference type="NCBI Taxonomy" id="1330018"/>
    <lineage>
        <taxon>Eukaryota</taxon>
        <taxon>Fungi</taxon>
        <taxon>Dikarya</taxon>
        <taxon>Basidiomycota</taxon>
        <taxon>Agaricomycotina</taxon>
        <taxon>Dacrymycetes</taxon>
        <taxon>Dacrymycetales</taxon>
        <taxon>Dacrymycetaceae</taxon>
        <taxon>Calocera</taxon>
    </lineage>
</organism>
<dbReference type="InterPro" id="IPR049734">
    <property type="entry name" value="NudC-like_C"/>
</dbReference>
<dbReference type="GO" id="GO:0006742">
    <property type="term" value="P:NADP+ catabolic process"/>
    <property type="evidence" value="ECO:0007669"/>
    <property type="project" value="TreeGrafter"/>
</dbReference>
<dbReference type="GO" id="GO:0046872">
    <property type="term" value="F:metal ion binding"/>
    <property type="evidence" value="ECO:0007669"/>
    <property type="project" value="UniProtKB-KW"/>
</dbReference>
<evidence type="ECO:0000256" key="6">
    <source>
        <dbReference type="ARBA" id="ARBA00022801"/>
    </source>
</evidence>
<dbReference type="CDD" id="cd03429">
    <property type="entry name" value="NUDIX_NADH_pyrophosphatase_Nudt13"/>
    <property type="match status" value="1"/>
</dbReference>
<keyword evidence="12" id="KW-1185">Reference proteome</keyword>
<dbReference type="InterPro" id="IPR000086">
    <property type="entry name" value="NUDIX_hydrolase_dom"/>
</dbReference>
<comment type="cofactor">
    <cofactor evidence="2">
        <name>Zn(2+)</name>
        <dbReference type="ChEBI" id="CHEBI:29105"/>
    </cofactor>
</comment>
<accession>A0A167JFU4</accession>
<dbReference type="AlphaFoldDB" id="A0A167JFU4"/>
<keyword evidence="8" id="KW-0520">NAD</keyword>
<sequence length="424" mass="46472">MADNIVNFHSSPPINRLSYLRSSAAFLNTAVTHPRAVFLPFHGGRPLLHGQPGKPAYVSFDNISKLVGPAPYFGQGEKAGETAEEHKWTEACRFKENGVPLVFLGVLEDDGVELLPSEEVKNIRSYDQIQGVPYWAVDMTDVPDEWIHAVDDLKDGRWSEPRSATATYSHFDASVFAVARSMIDWSARNGFCPACGSEGYSLWGGWKLGCVTNLPWSKNKTPYKGGPCPSGKGLHNFAHPRTDGVIICAVVRQSPTGEGEDVLLGRQRSWPKGMYSTLAGFLEPGETIEDAVRREILEESGIVVGYVRYHSSQPWPYPANLMFGCYARAELPASAASDLNNPRAGIRLDLDTELEDARWFTRAEIRSILGDPDGTIIRQAPPKDGPATESTVKTAEGMKVRVPPRTAIAGVLISEWAAGRMANM</sequence>
<feature type="domain" description="Nudix hydrolase" evidence="10">
    <location>
        <begin position="240"/>
        <end position="385"/>
    </location>
</feature>
<comment type="catalytic activity">
    <reaction evidence="9">
        <text>a 5'-end NAD(+)-phospho-ribonucleoside in mRNA + H2O = a 5'-end phospho-adenosine-phospho-ribonucleoside in mRNA + beta-nicotinamide D-ribonucleotide + 2 H(+)</text>
        <dbReference type="Rhea" id="RHEA:60876"/>
        <dbReference type="Rhea" id="RHEA-COMP:15698"/>
        <dbReference type="Rhea" id="RHEA-COMP:15719"/>
        <dbReference type="ChEBI" id="CHEBI:14649"/>
        <dbReference type="ChEBI" id="CHEBI:15377"/>
        <dbReference type="ChEBI" id="CHEBI:15378"/>
        <dbReference type="ChEBI" id="CHEBI:144029"/>
        <dbReference type="ChEBI" id="CHEBI:144051"/>
    </reaction>
    <physiologicalReaction direction="left-to-right" evidence="9">
        <dbReference type="Rhea" id="RHEA:60877"/>
    </physiologicalReaction>
</comment>
<dbReference type="EMBL" id="KV417301">
    <property type="protein sequence ID" value="KZO93550.1"/>
    <property type="molecule type" value="Genomic_DNA"/>
</dbReference>
<evidence type="ECO:0000313" key="11">
    <source>
        <dbReference type="EMBL" id="KZO93550.1"/>
    </source>
</evidence>
<proteinExistence type="inferred from homology"/>
<evidence type="ECO:0000256" key="7">
    <source>
        <dbReference type="ARBA" id="ARBA00022842"/>
    </source>
</evidence>
<keyword evidence="6" id="KW-0378">Hydrolase</keyword>
<dbReference type="OrthoDB" id="10249612at2759"/>
<comment type="cofactor">
    <cofactor evidence="1">
        <name>Mg(2+)</name>
        <dbReference type="ChEBI" id="CHEBI:18420"/>
    </cofactor>
</comment>
<evidence type="ECO:0000256" key="3">
    <source>
        <dbReference type="ARBA" id="ARBA00009595"/>
    </source>
</evidence>
<dbReference type="InterPro" id="IPR015797">
    <property type="entry name" value="NUDIX_hydrolase-like_dom_sf"/>
</dbReference>
<dbReference type="GO" id="GO:0005777">
    <property type="term" value="C:peroxisome"/>
    <property type="evidence" value="ECO:0007669"/>
    <property type="project" value="TreeGrafter"/>
</dbReference>
<reference evidence="11 12" key="1">
    <citation type="journal article" date="2016" name="Mol. Biol. Evol.">
        <title>Comparative Genomics of Early-Diverging Mushroom-Forming Fungi Provides Insights into the Origins of Lignocellulose Decay Capabilities.</title>
        <authorList>
            <person name="Nagy L.G."/>
            <person name="Riley R."/>
            <person name="Tritt A."/>
            <person name="Adam C."/>
            <person name="Daum C."/>
            <person name="Floudas D."/>
            <person name="Sun H."/>
            <person name="Yadav J.S."/>
            <person name="Pangilinan J."/>
            <person name="Larsson K.H."/>
            <person name="Matsuura K."/>
            <person name="Barry K."/>
            <person name="Labutti K."/>
            <person name="Kuo R."/>
            <person name="Ohm R.A."/>
            <person name="Bhattacharya S.S."/>
            <person name="Shirouzu T."/>
            <person name="Yoshinaga Y."/>
            <person name="Martin F.M."/>
            <person name="Grigoriev I.V."/>
            <person name="Hibbett D.S."/>
        </authorList>
    </citation>
    <scope>NUCLEOTIDE SEQUENCE [LARGE SCALE GENOMIC DNA]</scope>
    <source>
        <strain evidence="11 12">TUFC12733</strain>
    </source>
</reference>
<comment type="similarity">
    <text evidence="3">Belongs to the Nudix hydrolase family. NudC subfamily.</text>
</comment>
<dbReference type="InterPro" id="IPR020084">
    <property type="entry name" value="NUDIX_hydrolase_CS"/>
</dbReference>
<dbReference type="Gene3D" id="3.90.79.20">
    <property type="match status" value="1"/>
</dbReference>
<protein>
    <recommendedName>
        <fullName evidence="4">NAD(+) diphosphatase</fullName>
        <ecNumber evidence="4">3.6.1.22</ecNumber>
    </recommendedName>
</protein>
<evidence type="ECO:0000259" key="10">
    <source>
        <dbReference type="PROSITE" id="PS51462"/>
    </source>
</evidence>
<dbReference type="Gene3D" id="3.90.79.10">
    <property type="entry name" value="Nucleoside Triphosphate Pyrophosphohydrolase"/>
    <property type="match status" value="1"/>
</dbReference>
<dbReference type="SUPFAM" id="SSF55811">
    <property type="entry name" value="Nudix"/>
    <property type="match status" value="1"/>
</dbReference>
<dbReference type="Proteomes" id="UP000076738">
    <property type="component" value="Unassembled WGS sequence"/>
</dbReference>
<dbReference type="PROSITE" id="PS00893">
    <property type="entry name" value="NUDIX_BOX"/>
    <property type="match status" value="1"/>
</dbReference>
<evidence type="ECO:0000256" key="4">
    <source>
        <dbReference type="ARBA" id="ARBA00012381"/>
    </source>
</evidence>
<dbReference type="EC" id="3.6.1.22" evidence="4"/>
<name>A0A167JFU4_CALVF</name>
<dbReference type="PANTHER" id="PTHR42904">
    <property type="entry name" value="NUDIX HYDROLASE, NUDC SUBFAMILY"/>
    <property type="match status" value="1"/>
</dbReference>
<gene>
    <name evidence="11" type="ORF">CALVIDRAFT_566531</name>
</gene>